<dbReference type="Pfam" id="PF14845">
    <property type="entry name" value="Glycohydro_20b2"/>
    <property type="match status" value="1"/>
</dbReference>
<keyword evidence="6 7" id="KW-0326">Glycosidase</keyword>
<dbReference type="GO" id="GO:0016020">
    <property type="term" value="C:membrane"/>
    <property type="evidence" value="ECO:0007669"/>
    <property type="project" value="TreeGrafter"/>
</dbReference>
<evidence type="ECO:0000313" key="12">
    <source>
        <dbReference type="EMBL" id="PLW09663.1"/>
    </source>
</evidence>
<feature type="domain" description="Glycoside hydrolase family 20 catalytic" evidence="10">
    <location>
        <begin position="243"/>
        <end position="576"/>
    </location>
</feature>
<feature type="chain" id="PRO_5014563464" description="Beta-hexosaminidase" evidence="9">
    <location>
        <begin position="19"/>
        <end position="628"/>
    </location>
</feature>
<evidence type="ECO:0000256" key="9">
    <source>
        <dbReference type="SAM" id="SignalP"/>
    </source>
</evidence>
<dbReference type="SUPFAM" id="SSF55545">
    <property type="entry name" value="beta-N-acetylhexosaminidase-like domain"/>
    <property type="match status" value="1"/>
</dbReference>
<feature type="active site" description="Proton donor" evidence="8">
    <location>
        <position position="402"/>
    </location>
</feature>
<evidence type="ECO:0000256" key="4">
    <source>
        <dbReference type="ARBA" id="ARBA00022801"/>
    </source>
</evidence>
<name>A0A2N5TTI5_9BASI</name>
<sequence length="628" mass="70243">MLTLFLSLLVSTVVGVWPEPGHFEQQQDPLRVSANFTIQLESETAPRTIAADLAEAIATTISQIQRDSLAPLTAVPTGALYTKLETKKPSQQLRLLSIHLLQEHAHQNTLCPDQQQQPIYAKEHFLCHHPFTNSNYLQTSDHEHSIHNKPSIVAEMQLPLKERVEAYEIHIQSTDGHPTAVLSASSALGVLRGLQTFTQLVYTLKPTHKKTASSQDKAAQPDPLQQSIRFIHGPVHIKDQPAFPYRGLLLDTSRNFYSIASIQHTLRAMSWVKLNVLHWHIVDSQSWPIHIPSHPQLSQMGAYSDEETYSVQEIMDLTRFANSHGIEILLEIDSPGHTAIIGEAFPDLVACKNKAPWSNYAAEPPAGQLRLADDRALSLINEVFGFLTTHIPGTLFSSGGDEVNKKCYEEDEPTQTSLRAKNQSLSQAITSFVLATHDTIRRSGKVPVVWEEMVLDEAVPLPTDNTLVTVWRNSSMVSRVVQKGYSIIHGASDYSYLDCGLGGWLGNSINGTSWCDPYKTWQKIYSFDPYKNVAPAQRKQVLGGQALLWSEQTDEQNMDGIIWPRALSTAELYWTGTERARSVTEALPRIHDMRYRFVQRGVRAAPLQPHWCAIRPGQCDLPPSATEN</sequence>
<evidence type="ECO:0000259" key="11">
    <source>
        <dbReference type="Pfam" id="PF14845"/>
    </source>
</evidence>
<evidence type="ECO:0000256" key="2">
    <source>
        <dbReference type="ARBA" id="ARBA00006285"/>
    </source>
</evidence>
<evidence type="ECO:0000256" key="7">
    <source>
        <dbReference type="PIRNR" id="PIRNR001093"/>
    </source>
</evidence>
<dbReference type="PIRSF" id="PIRSF001093">
    <property type="entry name" value="B-hxosamndse_ab_euk"/>
    <property type="match status" value="1"/>
</dbReference>
<keyword evidence="3 9" id="KW-0732">Signal</keyword>
<feature type="domain" description="Beta-hexosaminidase eukaryotic type N-terminal" evidence="11">
    <location>
        <begin position="16"/>
        <end position="200"/>
    </location>
</feature>
<protein>
    <recommendedName>
        <fullName evidence="7">Beta-hexosaminidase</fullName>
        <ecNumber evidence="7">3.2.1.52</ecNumber>
    </recommendedName>
</protein>
<evidence type="ECO:0000256" key="3">
    <source>
        <dbReference type="ARBA" id="ARBA00022729"/>
    </source>
</evidence>
<proteinExistence type="inferred from homology"/>
<dbReference type="InterPro" id="IPR017853">
    <property type="entry name" value="GH"/>
</dbReference>
<dbReference type="GO" id="GO:0005975">
    <property type="term" value="P:carbohydrate metabolic process"/>
    <property type="evidence" value="ECO:0007669"/>
    <property type="project" value="InterPro"/>
</dbReference>
<evidence type="ECO:0000313" key="13">
    <source>
        <dbReference type="EMBL" id="PLW28797.1"/>
    </source>
</evidence>
<gene>
    <name evidence="13" type="ORF">PCASD_18412</name>
    <name evidence="12" type="ORF">PCASD_22841</name>
</gene>
<dbReference type="InterPro" id="IPR029019">
    <property type="entry name" value="HEX_eukaryotic_N"/>
</dbReference>
<dbReference type="EMBL" id="PGCI01000997">
    <property type="protein sequence ID" value="PLW09663.1"/>
    <property type="molecule type" value="Genomic_DNA"/>
</dbReference>
<dbReference type="PANTHER" id="PTHR22600:SF26">
    <property type="entry name" value="BETA-N-ACETYLHEXOSAMINIDASE"/>
    <property type="match status" value="1"/>
</dbReference>
<dbReference type="EMBL" id="PGCI01000352">
    <property type="protein sequence ID" value="PLW28797.1"/>
    <property type="molecule type" value="Genomic_DNA"/>
</dbReference>
<reference evidence="13 14" key="1">
    <citation type="submission" date="2017-11" db="EMBL/GenBank/DDBJ databases">
        <title>De novo assembly and phasing of dikaryotic genomes from two isolates of Puccinia coronata f. sp. avenae, the causal agent of oat crown rust.</title>
        <authorList>
            <person name="Miller M.E."/>
            <person name="Zhang Y."/>
            <person name="Omidvar V."/>
            <person name="Sperschneider J."/>
            <person name="Schwessinger B."/>
            <person name="Raley C."/>
            <person name="Palmer J.M."/>
            <person name="Garnica D."/>
            <person name="Upadhyaya N."/>
            <person name="Rathjen J."/>
            <person name="Taylor J.M."/>
            <person name="Park R.F."/>
            <person name="Dodds P.N."/>
            <person name="Hirsch C.D."/>
            <person name="Kianian S.F."/>
            <person name="Figueroa M."/>
        </authorList>
    </citation>
    <scope>NUCLEOTIDE SEQUENCE [LARGE SCALE GENOMIC DNA]</scope>
    <source>
        <strain evidence="13">12SD80</strain>
    </source>
</reference>
<keyword evidence="5" id="KW-0325">Glycoprotein</keyword>
<dbReference type="GO" id="GO:0004563">
    <property type="term" value="F:beta-N-acetylhexosaminidase activity"/>
    <property type="evidence" value="ECO:0007669"/>
    <property type="project" value="UniProtKB-EC"/>
</dbReference>
<dbReference type="InterPro" id="IPR029018">
    <property type="entry name" value="Hex-like_dom2"/>
</dbReference>
<dbReference type="Gene3D" id="3.30.379.10">
    <property type="entry name" value="Chitobiase/beta-hexosaminidase domain 2-like"/>
    <property type="match status" value="1"/>
</dbReference>
<comment type="similarity">
    <text evidence="2 7">Belongs to the glycosyl hydrolase 20 family.</text>
</comment>
<dbReference type="Proteomes" id="UP000235392">
    <property type="component" value="Unassembled WGS sequence"/>
</dbReference>
<accession>A0A2N5TTI5</accession>
<evidence type="ECO:0000256" key="5">
    <source>
        <dbReference type="ARBA" id="ARBA00023180"/>
    </source>
</evidence>
<evidence type="ECO:0000313" key="14">
    <source>
        <dbReference type="Proteomes" id="UP000235392"/>
    </source>
</evidence>
<dbReference type="Pfam" id="PF00728">
    <property type="entry name" value="Glyco_hydro_20"/>
    <property type="match status" value="1"/>
</dbReference>
<dbReference type="FunFam" id="3.20.20.80:FF:000063">
    <property type="entry name" value="Beta-hexosaminidase"/>
    <property type="match status" value="1"/>
</dbReference>
<evidence type="ECO:0000256" key="1">
    <source>
        <dbReference type="ARBA" id="ARBA00001231"/>
    </source>
</evidence>
<dbReference type="PRINTS" id="PR00738">
    <property type="entry name" value="GLHYDRLASE20"/>
</dbReference>
<evidence type="ECO:0000256" key="8">
    <source>
        <dbReference type="PIRSR" id="PIRSR001093-1"/>
    </source>
</evidence>
<comment type="caution">
    <text evidence="13">The sequence shown here is derived from an EMBL/GenBank/DDBJ whole genome shotgun (WGS) entry which is preliminary data.</text>
</comment>
<dbReference type="InterPro" id="IPR015883">
    <property type="entry name" value="Glyco_hydro_20_cat"/>
</dbReference>
<dbReference type="SUPFAM" id="SSF51445">
    <property type="entry name" value="(Trans)glycosidases"/>
    <property type="match status" value="1"/>
</dbReference>
<organism evidence="13 14">
    <name type="scientific">Puccinia coronata f. sp. avenae</name>
    <dbReference type="NCBI Taxonomy" id="200324"/>
    <lineage>
        <taxon>Eukaryota</taxon>
        <taxon>Fungi</taxon>
        <taxon>Dikarya</taxon>
        <taxon>Basidiomycota</taxon>
        <taxon>Pucciniomycotina</taxon>
        <taxon>Pucciniomycetes</taxon>
        <taxon>Pucciniales</taxon>
        <taxon>Pucciniaceae</taxon>
        <taxon>Puccinia</taxon>
    </lineage>
</organism>
<dbReference type="EC" id="3.2.1.52" evidence="7"/>
<comment type="catalytic activity">
    <reaction evidence="1 7">
        <text>Hydrolysis of terminal non-reducing N-acetyl-D-hexosamine residues in N-acetyl-beta-D-hexosaminides.</text>
        <dbReference type="EC" id="3.2.1.52"/>
    </reaction>
</comment>
<dbReference type="Gene3D" id="3.20.20.80">
    <property type="entry name" value="Glycosidases"/>
    <property type="match status" value="1"/>
</dbReference>
<dbReference type="InterPro" id="IPR025705">
    <property type="entry name" value="Beta_hexosaminidase_sua/sub"/>
</dbReference>
<evidence type="ECO:0000259" key="10">
    <source>
        <dbReference type="Pfam" id="PF00728"/>
    </source>
</evidence>
<keyword evidence="4 7" id="KW-0378">Hydrolase</keyword>
<dbReference type="AlphaFoldDB" id="A0A2N5TTI5"/>
<evidence type="ECO:0000256" key="6">
    <source>
        <dbReference type="ARBA" id="ARBA00023295"/>
    </source>
</evidence>
<dbReference type="GO" id="GO:0030203">
    <property type="term" value="P:glycosaminoglycan metabolic process"/>
    <property type="evidence" value="ECO:0007669"/>
    <property type="project" value="TreeGrafter"/>
</dbReference>
<feature type="signal peptide" evidence="9">
    <location>
        <begin position="1"/>
        <end position="18"/>
    </location>
</feature>
<dbReference type="PANTHER" id="PTHR22600">
    <property type="entry name" value="BETA-HEXOSAMINIDASE"/>
    <property type="match status" value="1"/>
</dbReference>